<dbReference type="Proteomes" id="UP000255066">
    <property type="component" value="Unassembled WGS sequence"/>
</dbReference>
<dbReference type="EMBL" id="LNXT01000048">
    <property type="protein sequence ID" value="KTC68219.1"/>
    <property type="molecule type" value="Genomic_DNA"/>
</dbReference>
<dbReference type="STRING" id="28083.Lbir_2821"/>
<evidence type="ECO:0000313" key="4">
    <source>
        <dbReference type="Proteomes" id="UP000255066"/>
    </source>
</evidence>
<accession>A0A378I8L7</accession>
<reference evidence="2 4" key="2">
    <citation type="submission" date="2018-06" db="EMBL/GenBank/DDBJ databases">
        <authorList>
            <consortium name="Pathogen Informatics"/>
            <person name="Doyle S."/>
        </authorList>
    </citation>
    <scope>NUCLEOTIDE SEQUENCE [LARGE SCALE GENOMIC DNA]</scope>
    <source>
        <strain evidence="2 4">NCTC12437</strain>
    </source>
</reference>
<sequence length="182" mass="20803">MWRLIQKASQTIVDVVAKKTEEVVDRIAPTMAPDEVKKIEKLRILALETEKNTKDLEDKVDVKKNLVIAAAEELAIAEQEKENNLLLLAQLMKLSPAHVVDSLPVKLNSNKQRELEESLQQEPIYATASVLESLIEDEEFQQKKVDELVESVKRKKTPLTQFFKEEERPLTTSTNNQSQVRI</sequence>
<keyword evidence="3" id="KW-1185">Reference proteome</keyword>
<name>A0A378I8L7_9GAMM</name>
<dbReference type="AlphaFoldDB" id="A0A378I8L7"/>
<reference evidence="1 3" key="1">
    <citation type="submission" date="2015-11" db="EMBL/GenBank/DDBJ databases">
        <title>Genomic analysis of 38 Legionella species identifies large and diverse effector repertoires.</title>
        <authorList>
            <person name="Burstein D."/>
            <person name="Amaro F."/>
            <person name="Zusman T."/>
            <person name="Lifshitz Z."/>
            <person name="Cohen O."/>
            <person name="Gilbert J.A."/>
            <person name="Pupko T."/>
            <person name="Shuman H.A."/>
            <person name="Segal G."/>
        </authorList>
    </citation>
    <scope>NUCLEOTIDE SEQUENCE [LARGE SCALE GENOMIC DNA]</scope>
    <source>
        <strain evidence="1 3">CDC#1407-AL-14</strain>
    </source>
</reference>
<protein>
    <submittedName>
        <fullName evidence="2">Uncharacterized protein</fullName>
    </submittedName>
</protein>
<dbReference type="Proteomes" id="UP000054735">
    <property type="component" value="Unassembled WGS sequence"/>
</dbReference>
<gene>
    <name evidence="1" type="ORF">Lbir_2821</name>
    <name evidence="2" type="ORF">NCTC12437_00840</name>
</gene>
<organism evidence="2 4">
    <name type="scientific">Legionella birminghamensis</name>
    <dbReference type="NCBI Taxonomy" id="28083"/>
    <lineage>
        <taxon>Bacteria</taxon>
        <taxon>Pseudomonadati</taxon>
        <taxon>Pseudomonadota</taxon>
        <taxon>Gammaproteobacteria</taxon>
        <taxon>Legionellales</taxon>
        <taxon>Legionellaceae</taxon>
        <taxon>Legionella</taxon>
    </lineage>
</organism>
<evidence type="ECO:0000313" key="2">
    <source>
        <dbReference type="EMBL" id="STX31070.1"/>
    </source>
</evidence>
<evidence type="ECO:0000313" key="3">
    <source>
        <dbReference type="Proteomes" id="UP000054735"/>
    </source>
</evidence>
<dbReference type="EMBL" id="UGNW01000001">
    <property type="protein sequence ID" value="STX31070.1"/>
    <property type="molecule type" value="Genomic_DNA"/>
</dbReference>
<proteinExistence type="predicted"/>
<evidence type="ECO:0000313" key="1">
    <source>
        <dbReference type="EMBL" id="KTC68219.1"/>
    </source>
</evidence>